<feature type="binding site" evidence="15">
    <location>
        <position position="163"/>
    </location>
    <ligand>
        <name>substrate</name>
        <note>ligand shared between dimeric partners</note>
    </ligand>
</feature>
<keyword evidence="7 15" id="KW-0808">Transferase</keyword>
<evidence type="ECO:0000256" key="2">
    <source>
        <dbReference type="ARBA" id="ARBA00002659"/>
    </source>
</evidence>
<comment type="caution">
    <text evidence="15">Lacks conserved residue(s) required for the propagation of feature annotation.</text>
</comment>
<keyword evidence="6 15" id="KW-0021">Allosteric enzyme</keyword>
<dbReference type="EMBL" id="JFAD01000035">
    <property type="protein sequence ID" value="EXU60849.1"/>
    <property type="molecule type" value="Genomic_DNA"/>
</dbReference>
<dbReference type="STRING" id="1188239.MOVI_6700"/>
<dbReference type="GO" id="GO:0070095">
    <property type="term" value="F:fructose-6-phosphate binding"/>
    <property type="evidence" value="ECO:0007669"/>
    <property type="project" value="TreeGrafter"/>
</dbReference>
<comment type="cofactor">
    <cofactor evidence="1 15">
        <name>Mg(2+)</name>
        <dbReference type="ChEBI" id="CHEBI:18420"/>
    </cofactor>
</comment>
<feature type="domain" description="Phosphofructokinase" evidence="16">
    <location>
        <begin position="4"/>
        <end position="277"/>
    </location>
</feature>
<feature type="binding site" evidence="15">
    <location>
        <position position="104"/>
    </location>
    <ligand>
        <name>Mg(2+)</name>
        <dbReference type="ChEBI" id="CHEBI:18420"/>
        <note>catalytic</note>
    </ligand>
</feature>
<reference evidence="17 18" key="1">
    <citation type="submission" date="2014-03" db="EMBL/GenBank/DDBJ databases">
        <title>Genome sequence of Mycoplasma ovipneumoniae strain 14811.</title>
        <authorList>
            <person name="Sirand-Pugnet P."/>
            <person name="Breton M."/>
            <person name="Dordet-Frisoni E."/>
            <person name="Baranowski E."/>
            <person name="Barre A."/>
            <person name="Couture C."/>
            <person name="Dupuy V."/>
            <person name="Gaurivaud P."/>
            <person name="Jacob D."/>
            <person name="Lemaitre C."/>
            <person name="Manso-Silvan L."/>
            <person name="Nikolski M."/>
            <person name="Nouvel L.-X."/>
            <person name="Poumarat F."/>
            <person name="Tardy F."/>
            <person name="Thebault P."/>
            <person name="Theil S."/>
            <person name="Citti C."/>
            <person name="Thiaucourt F."/>
            <person name="Blanchard A."/>
        </authorList>
    </citation>
    <scope>NUCLEOTIDE SEQUENCE [LARGE SCALE GENOMIC DNA]</scope>
    <source>
        <strain evidence="17 18">14811</strain>
    </source>
</reference>
<dbReference type="Gene3D" id="3.40.50.450">
    <property type="match status" value="1"/>
</dbReference>
<comment type="activity regulation">
    <text evidence="15">Allosterically activated by ADP and other diphosphonucleosides, and allosterically inhibited by phosphoenolpyruvate.</text>
</comment>
<evidence type="ECO:0000259" key="16">
    <source>
        <dbReference type="Pfam" id="PF00365"/>
    </source>
</evidence>
<dbReference type="SUPFAM" id="SSF53784">
    <property type="entry name" value="Phosphofructokinase"/>
    <property type="match status" value="1"/>
</dbReference>
<feature type="binding site" description="in other chain" evidence="15">
    <location>
        <position position="155"/>
    </location>
    <ligand>
        <name>ADP</name>
        <dbReference type="ChEBI" id="CHEBI:456216"/>
        <note>allosteric activator; ligand shared between dimeric partners</note>
    </ligand>
</feature>
<dbReference type="PANTHER" id="PTHR13697:SF4">
    <property type="entry name" value="ATP-DEPENDENT 6-PHOSPHOFRUCTOKINASE"/>
    <property type="match status" value="1"/>
</dbReference>
<evidence type="ECO:0000256" key="8">
    <source>
        <dbReference type="ARBA" id="ARBA00022723"/>
    </source>
</evidence>
<evidence type="ECO:0000256" key="15">
    <source>
        <dbReference type="HAMAP-Rule" id="MF_00339"/>
    </source>
</evidence>
<comment type="subcellular location">
    <subcellularLocation>
        <location evidence="3 15">Cytoplasm</location>
    </subcellularLocation>
</comment>
<dbReference type="PANTHER" id="PTHR13697">
    <property type="entry name" value="PHOSPHOFRUCTOKINASE"/>
    <property type="match status" value="1"/>
</dbReference>
<evidence type="ECO:0000256" key="5">
    <source>
        <dbReference type="ARBA" id="ARBA00022490"/>
    </source>
</evidence>
<dbReference type="GO" id="GO:0061621">
    <property type="term" value="P:canonical glycolysis"/>
    <property type="evidence" value="ECO:0007669"/>
    <property type="project" value="TreeGrafter"/>
</dbReference>
<dbReference type="RefSeq" id="WP_044284487.1">
    <property type="nucleotide sequence ID" value="NZ_JFAD01000035.1"/>
</dbReference>
<dbReference type="InterPro" id="IPR035966">
    <property type="entry name" value="PKF_sf"/>
</dbReference>
<name>A0A014L5W1_9BACT</name>
<feature type="binding site" description="in other chain" evidence="15">
    <location>
        <begin position="251"/>
        <end position="254"/>
    </location>
    <ligand>
        <name>substrate</name>
        <note>ligand shared between dimeric partners</note>
    </ligand>
</feature>
<comment type="subunit">
    <text evidence="15">Homotetramer.</text>
</comment>
<dbReference type="FunFam" id="3.40.50.460:FF:000002">
    <property type="entry name" value="ATP-dependent 6-phosphofructokinase"/>
    <property type="match status" value="1"/>
</dbReference>
<feature type="binding site" description="in other chain" evidence="15">
    <location>
        <position position="212"/>
    </location>
    <ligand>
        <name>ADP</name>
        <dbReference type="ChEBI" id="CHEBI:456216"/>
        <note>allosteric activator; ligand shared between dimeric partners</note>
    </ligand>
</feature>
<keyword evidence="8 15" id="KW-0479">Metal-binding</keyword>
<keyword evidence="10 15" id="KW-0418">Kinase</keyword>
<feature type="binding site" evidence="15">
    <location>
        <position position="245"/>
    </location>
    <ligand>
        <name>substrate</name>
        <note>ligand shared between dimeric partners</note>
    </ligand>
</feature>
<dbReference type="HAMAP" id="MF_00339">
    <property type="entry name" value="Phosphofructokinase_I_B1"/>
    <property type="match status" value="1"/>
</dbReference>
<dbReference type="InterPro" id="IPR022953">
    <property type="entry name" value="ATP_PFK"/>
</dbReference>
<evidence type="ECO:0000256" key="9">
    <source>
        <dbReference type="ARBA" id="ARBA00022741"/>
    </source>
</evidence>
<dbReference type="GO" id="GO:0006002">
    <property type="term" value="P:fructose 6-phosphate metabolic process"/>
    <property type="evidence" value="ECO:0007669"/>
    <property type="project" value="UniProtKB-UniRule"/>
</dbReference>
<dbReference type="Proteomes" id="UP000020977">
    <property type="component" value="Unassembled WGS sequence"/>
</dbReference>
<dbReference type="InterPro" id="IPR012828">
    <property type="entry name" value="PFKA_ATP_prok"/>
</dbReference>
<comment type="caution">
    <text evidence="17">The sequence shown here is derived from an EMBL/GenBank/DDBJ whole genome shotgun (WGS) entry which is preliminary data.</text>
</comment>
<dbReference type="GO" id="GO:0048029">
    <property type="term" value="F:monosaccharide binding"/>
    <property type="evidence" value="ECO:0007669"/>
    <property type="project" value="TreeGrafter"/>
</dbReference>
<dbReference type="GO" id="GO:0005945">
    <property type="term" value="C:6-phosphofructokinase complex"/>
    <property type="evidence" value="ECO:0007669"/>
    <property type="project" value="TreeGrafter"/>
</dbReference>
<feature type="binding site" description="in other chain" evidence="15">
    <location>
        <begin position="170"/>
        <end position="172"/>
    </location>
    <ligand>
        <name>substrate</name>
        <note>ligand shared between dimeric partners</note>
    </ligand>
</feature>
<dbReference type="UniPathway" id="UPA00109">
    <property type="reaction ID" value="UER00182"/>
</dbReference>
<feature type="binding site" description="in other chain" evidence="15">
    <location>
        <begin position="186"/>
        <end position="188"/>
    </location>
    <ligand>
        <name>ADP</name>
        <dbReference type="ChEBI" id="CHEBI:456216"/>
        <note>allosteric activator; ligand shared between dimeric partners</note>
    </ligand>
</feature>
<feature type="binding site" description="in other chain" evidence="15">
    <location>
        <position position="223"/>
    </location>
    <ligand>
        <name>substrate</name>
        <note>ligand shared between dimeric partners</note>
    </ligand>
</feature>
<comment type="similarity">
    <text evidence="15">Belongs to the phosphofructokinase type A (PFKA) family. ATP-dependent PFK group I subfamily. Prokaryotic clade 'B1' sub-subfamily.</text>
</comment>
<keyword evidence="5 15" id="KW-0963">Cytoplasm</keyword>
<feature type="binding site" evidence="15">
    <location>
        <begin position="73"/>
        <end position="74"/>
    </location>
    <ligand>
        <name>ATP</name>
        <dbReference type="ChEBI" id="CHEBI:30616"/>
    </ligand>
</feature>
<evidence type="ECO:0000256" key="7">
    <source>
        <dbReference type="ARBA" id="ARBA00022679"/>
    </source>
</evidence>
<dbReference type="GO" id="GO:0046872">
    <property type="term" value="F:metal ion binding"/>
    <property type="evidence" value="ECO:0007669"/>
    <property type="project" value="UniProtKB-KW"/>
</dbReference>
<feature type="binding site" description="in other chain" evidence="15">
    <location>
        <begin position="126"/>
        <end position="128"/>
    </location>
    <ligand>
        <name>substrate</name>
        <note>ligand shared between dimeric partners</note>
    </ligand>
</feature>
<dbReference type="NCBIfam" id="TIGR02482">
    <property type="entry name" value="PFKA_ATP"/>
    <property type="match status" value="1"/>
</dbReference>
<dbReference type="GO" id="GO:0042802">
    <property type="term" value="F:identical protein binding"/>
    <property type="evidence" value="ECO:0007669"/>
    <property type="project" value="TreeGrafter"/>
</dbReference>
<dbReference type="InterPro" id="IPR000023">
    <property type="entry name" value="Phosphofructokinase_dom"/>
</dbReference>
<dbReference type="GO" id="GO:0003872">
    <property type="term" value="F:6-phosphofructokinase activity"/>
    <property type="evidence" value="ECO:0007669"/>
    <property type="project" value="UniProtKB-UniRule"/>
</dbReference>
<evidence type="ECO:0000256" key="10">
    <source>
        <dbReference type="ARBA" id="ARBA00022777"/>
    </source>
</evidence>
<organism evidence="17 18">
    <name type="scientific">Mesomycoplasma ovipneumoniae 14811</name>
    <dbReference type="NCBI Taxonomy" id="1188239"/>
    <lineage>
        <taxon>Bacteria</taxon>
        <taxon>Bacillati</taxon>
        <taxon>Mycoplasmatota</taxon>
        <taxon>Mycoplasmoidales</taxon>
        <taxon>Metamycoplasmataceae</taxon>
        <taxon>Mesomycoplasma</taxon>
    </lineage>
</organism>
<comment type="pathway">
    <text evidence="4 15">Carbohydrate degradation; glycolysis; D-glyceraldehyde 3-phosphate and glycerone phosphate from D-glucose: step 3/4.</text>
</comment>
<evidence type="ECO:0000256" key="4">
    <source>
        <dbReference type="ARBA" id="ARBA00004679"/>
    </source>
</evidence>
<dbReference type="InterPro" id="IPR012003">
    <property type="entry name" value="ATP_PFK_prok-type"/>
</dbReference>
<sequence>MSKKIAILTSGGDSPGMNSAISAIVKSALNSGFEPYLILEGYLGILNKNIILASEFPYNGISSFGGTAIGSTRFPEFKDEEIQKKAAKILTDMGISSLIVIGGDGTYKGGYKLHLQGIKVIALPGTIDNDIQFTDYTIGFDSALNTIVESVDKLRDTANSHRRCFVVEVMGRHCPDLALYSAIATGSELVITNTNPLSAEEASKIVLEQFKKGKPSVIITVLEYVLPNLKEFAAQIEKLTNITTRAFEVGHIQRGGRPSAFDRILATKMAMKAIELIDEGKSGLAIGYLDGKIQAHDITKVVSTSVERTNELAQKINKINQN</sequence>
<dbReference type="PIRSF" id="PIRSF000532">
    <property type="entry name" value="ATP_PFK_prok"/>
    <property type="match status" value="1"/>
</dbReference>
<evidence type="ECO:0000313" key="17">
    <source>
        <dbReference type="EMBL" id="EXU60849.1"/>
    </source>
</evidence>
<dbReference type="GO" id="GO:0016208">
    <property type="term" value="F:AMP binding"/>
    <property type="evidence" value="ECO:0007669"/>
    <property type="project" value="TreeGrafter"/>
</dbReference>
<evidence type="ECO:0000256" key="12">
    <source>
        <dbReference type="ARBA" id="ARBA00022842"/>
    </source>
</evidence>
<evidence type="ECO:0000256" key="1">
    <source>
        <dbReference type="ARBA" id="ARBA00001946"/>
    </source>
</evidence>
<dbReference type="EC" id="2.7.1.11" evidence="15"/>
<protein>
    <recommendedName>
        <fullName evidence="15">ATP-dependent 6-phosphofructokinase</fullName>
        <shortName evidence="15">ATP-PFK</shortName>
        <shortName evidence="15">Phosphofructokinase</shortName>
        <ecNumber evidence="15">2.7.1.11</ecNumber>
    </recommendedName>
    <alternativeName>
        <fullName evidence="15">Phosphohexokinase</fullName>
    </alternativeName>
</protein>
<comment type="function">
    <text evidence="2 15">Catalyzes the phosphorylation of D-fructose 6-phosphate to fructose 1,6-bisphosphate by ATP, the first committing step of glycolysis.</text>
</comment>
<dbReference type="GO" id="GO:0005524">
    <property type="term" value="F:ATP binding"/>
    <property type="evidence" value="ECO:0007669"/>
    <property type="project" value="UniProtKB-UniRule"/>
</dbReference>
<accession>A0A014L5W1</accession>
<gene>
    <name evidence="17" type="primary">pfk</name>
    <name evidence="15" type="synonym">pfkA</name>
    <name evidence="17" type="ORF">MOVI_6700</name>
</gene>
<evidence type="ECO:0000256" key="13">
    <source>
        <dbReference type="ARBA" id="ARBA00023152"/>
    </source>
</evidence>
<feature type="binding site" description="in other chain" evidence="15">
    <location>
        <begin position="214"/>
        <end position="216"/>
    </location>
    <ligand>
        <name>ADP</name>
        <dbReference type="ChEBI" id="CHEBI:456216"/>
        <note>allosteric activator; ligand shared between dimeric partners</note>
    </ligand>
</feature>
<feature type="active site" description="Proton acceptor" evidence="15">
    <location>
        <position position="128"/>
    </location>
</feature>
<dbReference type="PROSITE" id="PS00433">
    <property type="entry name" value="PHOSPHOFRUCTOKINASE"/>
    <property type="match status" value="1"/>
</dbReference>
<evidence type="ECO:0000256" key="3">
    <source>
        <dbReference type="ARBA" id="ARBA00004496"/>
    </source>
</evidence>
<dbReference type="InterPro" id="IPR015912">
    <property type="entry name" value="Phosphofructokinase_CS"/>
</dbReference>
<dbReference type="PRINTS" id="PR00476">
    <property type="entry name" value="PHFRCTKINASE"/>
</dbReference>
<proteinExistence type="inferred from homology"/>
<keyword evidence="13 15" id="KW-0324">Glycolysis</keyword>
<evidence type="ECO:0000256" key="11">
    <source>
        <dbReference type="ARBA" id="ARBA00022840"/>
    </source>
</evidence>
<evidence type="ECO:0000256" key="6">
    <source>
        <dbReference type="ARBA" id="ARBA00022533"/>
    </source>
</evidence>
<keyword evidence="11 15" id="KW-0067">ATP-binding</keyword>
<feature type="binding site" evidence="15">
    <location>
        <position position="12"/>
    </location>
    <ligand>
        <name>ATP</name>
        <dbReference type="ChEBI" id="CHEBI:30616"/>
    </ligand>
</feature>
<dbReference type="PATRIC" id="fig|1188239.3.peg.1600"/>
<dbReference type="Gene3D" id="3.40.50.460">
    <property type="entry name" value="Phosphofructokinase domain"/>
    <property type="match status" value="1"/>
</dbReference>
<dbReference type="eggNOG" id="COG0205">
    <property type="taxonomic scope" value="Bacteria"/>
</dbReference>
<evidence type="ECO:0000256" key="14">
    <source>
        <dbReference type="ARBA" id="ARBA00048070"/>
    </source>
</evidence>
<dbReference type="Pfam" id="PF00365">
    <property type="entry name" value="PFK"/>
    <property type="match status" value="1"/>
</dbReference>
<dbReference type="GO" id="GO:0030388">
    <property type="term" value="P:fructose 1,6-bisphosphate metabolic process"/>
    <property type="evidence" value="ECO:0007669"/>
    <property type="project" value="TreeGrafter"/>
</dbReference>
<dbReference type="AlphaFoldDB" id="A0A014L5W1"/>
<keyword evidence="9 15" id="KW-0547">Nucleotide-binding</keyword>
<dbReference type="NCBIfam" id="NF002872">
    <property type="entry name" value="PRK03202.1"/>
    <property type="match status" value="1"/>
</dbReference>
<comment type="catalytic activity">
    <reaction evidence="14 15">
        <text>beta-D-fructose 6-phosphate + ATP = beta-D-fructose 1,6-bisphosphate + ADP + H(+)</text>
        <dbReference type="Rhea" id="RHEA:16109"/>
        <dbReference type="ChEBI" id="CHEBI:15378"/>
        <dbReference type="ChEBI" id="CHEBI:30616"/>
        <dbReference type="ChEBI" id="CHEBI:32966"/>
        <dbReference type="ChEBI" id="CHEBI:57634"/>
        <dbReference type="ChEBI" id="CHEBI:456216"/>
        <dbReference type="EC" id="2.7.1.11"/>
    </reaction>
</comment>
<feature type="binding site" evidence="15">
    <location>
        <begin position="103"/>
        <end position="106"/>
    </location>
    <ligand>
        <name>ATP</name>
        <dbReference type="ChEBI" id="CHEBI:30616"/>
    </ligand>
</feature>
<keyword evidence="12 15" id="KW-0460">Magnesium</keyword>
<evidence type="ECO:0000313" key="18">
    <source>
        <dbReference type="Proteomes" id="UP000020977"/>
    </source>
</evidence>